<dbReference type="GO" id="GO:0004521">
    <property type="term" value="F:RNA endonuclease activity"/>
    <property type="evidence" value="ECO:0007669"/>
    <property type="project" value="TreeGrafter"/>
</dbReference>
<dbReference type="InterPro" id="IPR011067">
    <property type="entry name" value="Plasmid_toxin/cell-grow_inhib"/>
</dbReference>
<comment type="caution">
    <text evidence="1">The sequence shown here is derived from an EMBL/GenBank/DDBJ whole genome shotgun (WGS) entry which is preliminary data.</text>
</comment>
<dbReference type="Gene3D" id="2.30.30.110">
    <property type="match status" value="1"/>
</dbReference>
<dbReference type="Pfam" id="PF02452">
    <property type="entry name" value="PemK_toxin"/>
    <property type="match status" value="1"/>
</dbReference>
<accession>A0A1G2SE81</accession>
<dbReference type="GO" id="GO:0016075">
    <property type="term" value="P:rRNA catabolic process"/>
    <property type="evidence" value="ECO:0007669"/>
    <property type="project" value="TreeGrafter"/>
</dbReference>
<sequence>MKPGDIWIVHIPELGTHEQSGVRPAVIVASVTKTIVTIIPCTSNKAALRFPFTLSITPTEKNGLTSTSIALIFHIRAIDTSLLKKKAGELSKKDFASIKKEARKLIG</sequence>
<reference evidence="1 2" key="1">
    <citation type="journal article" date="2016" name="Nat. Commun.">
        <title>Thousands of microbial genomes shed light on interconnected biogeochemical processes in an aquifer system.</title>
        <authorList>
            <person name="Anantharaman K."/>
            <person name="Brown C.T."/>
            <person name="Hug L.A."/>
            <person name="Sharon I."/>
            <person name="Castelle C.J."/>
            <person name="Probst A.J."/>
            <person name="Thomas B.C."/>
            <person name="Singh A."/>
            <person name="Wilkins M.J."/>
            <person name="Karaoz U."/>
            <person name="Brodie E.L."/>
            <person name="Williams K.H."/>
            <person name="Hubbard S.S."/>
            <person name="Banfield J.F."/>
        </authorList>
    </citation>
    <scope>NUCLEOTIDE SEQUENCE [LARGE SCALE GENOMIC DNA]</scope>
</reference>
<dbReference type="STRING" id="1802727.A2937_03990"/>
<evidence type="ECO:0000313" key="2">
    <source>
        <dbReference type="Proteomes" id="UP000177987"/>
    </source>
</evidence>
<dbReference type="Proteomes" id="UP000177987">
    <property type="component" value="Unassembled WGS sequence"/>
</dbReference>
<dbReference type="PANTHER" id="PTHR33988">
    <property type="entry name" value="ENDORIBONUCLEASE MAZF-RELATED"/>
    <property type="match status" value="1"/>
</dbReference>
<proteinExistence type="predicted"/>
<evidence type="ECO:0000313" key="1">
    <source>
        <dbReference type="EMBL" id="OHA83284.1"/>
    </source>
</evidence>
<dbReference type="GO" id="GO:0003677">
    <property type="term" value="F:DNA binding"/>
    <property type="evidence" value="ECO:0007669"/>
    <property type="project" value="InterPro"/>
</dbReference>
<name>A0A1G2SE81_9BACT</name>
<protein>
    <recommendedName>
        <fullName evidence="3">mRNA interferase</fullName>
    </recommendedName>
</protein>
<gene>
    <name evidence="1" type="ORF">A2937_03990</name>
</gene>
<organism evidence="1 2">
    <name type="scientific">Candidatus Yonathbacteria bacterium RIFCSPLOWO2_01_FULL_47_33b</name>
    <dbReference type="NCBI Taxonomy" id="1802727"/>
    <lineage>
        <taxon>Bacteria</taxon>
        <taxon>Candidatus Yonathiibacteriota</taxon>
    </lineage>
</organism>
<dbReference type="SUPFAM" id="SSF50118">
    <property type="entry name" value="Cell growth inhibitor/plasmid maintenance toxic component"/>
    <property type="match status" value="1"/>
</dbReference>
<dbReference type="InterPro" id="IPR003477">
    <property type="entry name" value="PemK-like"/>
</dbReference>
<evidence type="ECO:0008006" key="3">
    <source>
        <dbReference type="Google" id="ProtNLM"/>
    </source>
</evidence>
<dbReference type="GO" id="GO:0006402">
    <property type="term" value="P:mRNA catabolic process"/>
    <property type="evidence" value="ECO:0007669"/>
    <property type="project" value="TreeGrafter"/>
</dbReference>
<dbReference type="AlphaFoldDB" id="A0A1G2SE81"/>
<dbReference type="EMBL" id="MHUW01000019">
    <property type="protein sequence ID" value="OHA83284.1"/>
    <property type="molecule type" value="Genomic_DNA"/>
</dbReference>